<gene>
    <name evidence="2" type="ORF">E2C01_007980</name>
</gene>
<comment type="caution">
    <text evidence="2">The sequence shown here is derived from an EMBL/GenBank/DDBJ whole genome shotgun (WGS) entry which is preliminary data.</text>
</comment>
<dbReference type="EMBL" id="VSRR010000408">
    <property type="protein sequence ID" value="MPC15197.1"/>
    <property type="molecule type" value="Genomic_DNA"/>
</dbReference>
<reference evidence="2 3" key="1">
    <citation type="submission" date="2019-05" db="EMBL/GenBank/DDBJ databases">
        <title>Another draft genome of Portunus trituberculatus and its Hox gene families provides insights of decapod evolution.</title>
        <authorList>
            <person name="Jeong J.-H."/>
            <person name="Song I."/>
            <person name="Kim S."/>
            <person name="Choi T."/>
            <person name="Kim D."/>
            <person name="Ryu S."/>
            <person name="Kim W."/>
        </authorList>
    </citation>
    <scope>NUCLEOTIDE SEQUENCE [LARGE SCALE GENOMIC DNA]</scope>
    <source>
        <tissue evidence="2">Muscle</tissue>
    </source>
</reference>
<evidence type="ECO:0008006" key="4">
    <source>
        <dbReference type="Google" id="ProtNLM"/>
    </source>
</evidence>
<evidence type="ECO:0000313" key="3">
    <source>
        <dbReference type="Proteomes" id="UP000324222"/>
    </source>
</evidence>
<proteinExistence type="predicted"/>
<feature type="signal peptide" evidence="1">
    <location>
        <begin position="1"/>
        <end position="18"/>
    </location>
</feature>
<protein>
    <recommendedName>
        <fullName evidence="4">Secreted protein</fullName>
    </recommendedName>
</protein>
<sequence>MNWWLLVLLRKATSSARSEWDWYGTVPDELQCPAPALLSLQLHAPGCSSPQRLSLFWGRHRTLEDSGEQKHTMMVSAHAHCSATAYHHTFAFSMIHTHHPATHTAISCNFGYI</sequence>
<organism evidence="2 3">
    <name type="scientific">Portunus trituberculatus</name>
    <name type="common">Swimming crab</name>
    <name type="synonym">Neptunus trituberculatus</name>
    <dbReference type="NCBI Taxonomy" id="210409"/>
    <lineage>
        <taxon>Eukaryota</taxon>
        <taxon>Metazoa</taxon>
        <taxon>Ecdysozoa</taxon>
        <taxon>Arthropoda</taxon>
        <taxon>Crustacea</taxon>
        <taxon>Multicrustacea</taxon>
        <taxon>Malacostraca</taxon>
        <taxon>Eumalacostraca</taxon>
        <taxon>Eucarida</taxon>
        <taxon>Decapoda</taxon>
        <taxon>Pleocyemata</taxon>
        <taxon>Brachyura</taxon>
        <taxon>Eubrachyura</taxon>
        <taxon>Portunoidea</taxon>
        <taxon>Portunidae</taxon>
        <taxon>Portuninae</taxon>
        <taxon>Portunus</taxon>
    </lineage>
</organism>
<accession>A0A5B7CZK0</accession>
<keyword evidence="1" id="KW-0732">Signal</keyword>
<dbReference type="AlphaFoldDB" id="A0A5B7CZK0"/>
<keyword evidence="3" id="KW-1185">Reference proteome</keyword>
<name>A0A5B7CZK0_PORTR</name>
<feature type="chain" id="PRO_5022937942" description="Secreted protein" evidence="1">
    <location>
        <begin position="19"/>
        <end position="113"/>
    </location>
</feature>
<dbReference type="Proteomes" id="UP000324222">
    <property type="component" value="Unassembled WGS sequence"/>
</dbReference>
<evidence type="ECO:0000256" key="1">
    <source>
        <dbReference type="SAM" id="SignalP"/>
    </source>
</evidence>
<evidence type="ECO:0000313" key="2">
    <source>
        <dbReference type="EMBL" id="MPC15197.1"/>
    </source>
</evidence>